<dbReference type="GO" id="GO:0036228">
    <property type="term" value="P:protein localization to nuclear inner membrane"/>
    <property type="evidence" value="ECO:0007669"/>
    <property type="project" value="TreeGrafter"/>
</dbReference>
<dbReference type="InterPro" id="IPR042533">
    <property type="entry name" value="Nucleoporin_Nup155_C_1"/>
</dbReference>
<organism evidence="7 8">
    <name type="scientific">Coemansia asiatica</name>
    <dbReference type="NCBI Taxonomy" id="1052880"/>
    <lineage>
        <taxon>Eukaryota</taxon>
        <taxon>Fungi</taxon>
        <taxon>Fungi incertae sedis</taxon>
        <taxon>Zoopagomycota</taxon>
        <taxon>Kickxellomycotina</taxon>
        <taxon>Kickxellomycetes</taxon>
        <taxon>Kickxellales</taxon>
        <taxon>Kickxellaceae</taxon>
        <taxon>Coemansia</taxon>
    </lineage>
</organism>
<evidence type="ECO:0000313" key="8">
    <source>
        <dbReference type="Proteomes" id="UP001145021"/>
    </source>
</evidence>
<evidence type="ECO:0000256" key="4">
    <source>
        <dbReference type="ARBA" id="ARBA00023242"/>
    </source>
</evidence>
<dbReference type="InterPro" id="IPR042537">
    <property type="entry name" value="Nucleoporin_Nup155_C_2"/>
</dbReference>
<dbReference type="GO" id="GO:0006405">
    <property type="term" value="P:RNA export from nucleus"/>
    <property type="evidence" value="ECO:0007669"/>
    <property type="project" value="TreeGrafter"/>
</dbReference>
<dbReference type="InterPro" id="IPR007187">
    <property type="entry name" value="Nucleoporin_Nup133/Nup155_C"/>
</dbReference>
<evidence type="ECO:0008006" key="9">
    <source>
        <dbReference type="Google" id="ProtNLM"/>
    </source>
</evidence>
<dbReference type="GO" id="GO:0044611">
    <property type="term" value="C:nuclear pore inner ring"/>
    <property type="evidence" value="ECO:0007669"/>
    <property type="project" value="TreeGrafter"/>
</dbReference>
<dbReference type="InterPro" id="IPR042538">
    <property type="entry name" value="Nucleoporin_Nup155_C_3"/>
</dbReference>
<dbReference type="Gene3D" id="1.25.40.440">
    <property type="entry name" value="Nucleoporin, helical domain, central subdomain"/>
    <property type="match status" value="1"/>
</dbReference>
<evidence type="ECO:0000313" key="7">
    <source>
        <dbReference type="EMBL" id="KAJ1648703.1"/>
    </source>
</evidence>
<evidence type="ECO:0000259" key="5">
    <source>
        <dbReference type="Pfam" id="PF03177"/>
    </source>
</evidence>
<keyword evidence="4" id="KW-0539">Nucleus</keyword>
<dbReference type="GO" id="GO:0006606">
    <property type="term" value="P:protein import into nucleus"/>
    <property type="evidence" value="ECO:0007669"/>
    <property type="project" value="TreeGrafter"/>
</dbReference>
<keyword evidence="8" id="KW-1185">Reference proteome</keyword>
<dbReference type="InterPro" id="IPR004870">
    <property type="entry name" value="Nucleoporin_Nup155"/>
</dbReference>
<dbReference type="Gene3D" id="1.25.40.450">
    <property type="entry name" value="Nucleoporin, helical domain, N-terminal subdomain"/>
    <property type="match status" value="1"/>
</dbReference>
<dbReference type="PANTHER" id="PTHR10350:SF6">
    <property type="entry name" value="NUCLEAR PORE COMPLEX PROTEIN NUP155"/>
    <property type="match status" value="1"/>
</dbReference>
<gene>
    <name evidence="7" type="ORF">LPJ64_000022</name>
</gene>
<protein>
    <recommendedName>
        <fullName evidence="9">Nuclear pore complex protein Nup155</fullName>
    </recommendedName>
</protein>
<evidence type="ECO:0000256" key="1">
    <source>
        <dbReference type="ARBA" id="ARBA00004123"/>
    </source>
</evidence>
<reference evidence="7" key="1">
    <citation type="submission" date="2022-07" db="EMBL/GenBank/DDBJ databases">
        <title>Phylogenomic reconstructions and comparative analyses of Kickxellomycotina fungi.</title>
        <authorList>
            <person name="Reynolds N.K."/>
            <person name="Stajich J.E."/>
            <person name="Barry K."/>
            <person name="Grigoriev I.V."/>
            <person name="Crous P."/>
            <person name="Smith M.E."/>
        </authorList>
    </citation>
    <scope>NUCLEOTIDE SEQUENCE</scope>
    <source>
        <strain evidence="7">NBRC 105413</strain>
    </source>
</reference>
<dbReference type="Gene3D" id="1.20.58.1780">
    <property type="match status" value="1"/>
</dbReference>
<dbReference type="Proteomes" id="UP001145021">
    <property type="component" value="Unassembled WGS sequence"/>
</dbReference>
<comment type="similarity">
    <text evidence="2">Belongs to the non-repetitive/WGA-negative nucleoporin family.</text>
</comment>
<dbReference type="GO" id="GO:0017056">
    <property type="term" value="F:structural constituent of nuclear pore"/>
    <property type="evidence" value="ECO:0007669"/>
    <property type="project" value="InterPro"/>
</dbReference>
<feature type="domain" description="Nucleoporin Nup133/Nup155-like C-terminal" evidence="5">
    <location>
        <begin position="629"/>
        <end position="1279"/>
    </location>
</feature>
<dbReference type="Pfam" id="PF08801">
    <property type="entry name" value="Nucleoporin_N"/>
    <property type="match status" value="1"/>
</dbReference>
<comment type="caution">
    <text evidence="7">The sequence shown here is derived from an EMBL/GenBank/DDBJ whole genome shotgun (WGS) entry which is preliminary data.</text>
</comment>
<evidence type="ECO:0000256" key="2">
    <source>
        <dbReference type="ARBA" id="ARBA00007373"/>
    </source>
</evidence>
<keyword evidence="3" id="KW-0813">Transport</keyword>
<evidence type="ECO:0000256" key="3">
    <source>
        <dbReference type="ARBA" id="ARBA00022448"/>
    </source>
</evidence>
<dbReference type="GO" id="GO:0000972">
    <property type="term" value="P:transcription-dependent tethering of RNA polymerase II gene DNA at nuclear periphery"/>
    <property type="evidence" value="ECO:0007669"/>
    <property type="project" value="TreeGrafter"/>
</dbReference>
<dbReference type="PANTHER" id="PTHR10350">
    <property type="entry name" value="NUCLEAR PORE COMPLEX PROTEIN NUP155"/>
    <property type="match status" value="1"/>
</dbReference>
<dbReference type="InterPro" id="IPR014908">
    <property type="entry name" value="Nucleoporin_Nup133/Nup155_N"/>
</dbReference>
<proteinExistence type="inferred from homology"/>
<dbReference type="Gene3D" id="1.20.120.1880">
    <property type="entry name" value="Nucleoporin, helical C-terminal domain"/>
    <property type="match status" value="1"/>
</dbReference>
<sequence>MANTGTIVDLEATTPTTKAARLIEANIQSDSKFPSIADLLHASSSAEYEQAIPSDRQVVVQQRLIPLPDALFEQYDLLECRCFMGLFPEIKRAWITVDHRLFLWNYEEESEFYSFEDQEQIIVSVALVRPKPGVFVDTIRHVLVVATPLEVFLLGVGYETGKVSGARGNSSGDLALYATQISVPADGVAMTSIVGTADGRVFMSGNDGALYEFVYQSEDGWLTKKAKKINLTSTLASYFVPTFLGVRRDMPALSMAVDDERKLLYVVMQDSSIKVFWLGTEGNEFVLAHHHRTIANSAALLCPQFNEGSDVAPFEIASMHVIPPSEARTLNLVVVTSGGCRLYFSTVKRMQRFYETGAAATISSPPTRPDVFEIVHVRLPPETQPTLARTMQGRVPRQMLKVHTAFYHNGTTLLAHTWNEDHDSIIGAAPACAQILARVARQPRTTLAENSSATRIEGRTWAIAEVGSADGQGLNDMVTAASMPTRTFAVLTNVGVTIIEKHRPVDMLRSLITRPALQESQLKEFVSLYGLDETCAMCYTILCASEYSQASLGMQVANTARRILFEYGGVPHFVETSAFGTVLAADSTAGIGAGTGAAGNNIGNISNNNNNNSNVSSGAGAVSERIALSGRHNGLAIYLARTLQPIWSQLATVAKANEHSNSTRLHIGIPVASLVDVQDRLRCLQHFINNNQRFIPSQLNQMPLQPANSARSTVDVTSCWNAEASSLASLYELMIHAVEAISFLCLMSDFNLPVVSESIPEPQRQRLAGIQFSQLVCSDTGKQSCRDMILALINAQIKQNMGIDSISDVLSKRCSTMFSSSDVCLYKALETLKQAAESEEGTEARDLASAALSLLTDIAGTLSIEQLREICNSFEALGQLNSIITLALDCAAQSDPHGDAYKFWGDGAPENDPREAIYSKRMDCYRCIINVMEKHRSSVLNADSLSKLPGTDVLFHFALYDWLLDNDQSKLLFQIRNSHVEQYLNLEPRTLEKCDMLWHYYVHENRFGNAAVVQRQMACVQDFGIDLSGRIEYLSLSISNAKIAIDMVRGGKMRLAGEVSEEDQINELAMILRDNEDQLEVAQVQLEIQQQLRNLGGHEMLASELDRRLFTVTELYEKFAEPMKMWDAVLLIFKASNHDDPQMVETVWHSILRTVLDDQQRTGLLAVGSKVAQLGARLYPSPAAFPLTTVARILLDLAQERLFEYIPGYVCDTLVNAGVPYWAVFEALNSLYTKAAVPPKASGRNNTFGRSTIRPAAAANSVAVMLAREVAALASRWVEITKGNNGVSSLADPLNIRGDENESSENGMPVMAVDEALSQYIVNATLFENNELKDELQRVQKNIRQIF</sequence>
<comment type="subcellular location">
    <subcellularLocation>
        <location evidence="1">Nucleus</location>
    </subcellularLocation>
</comment>
<feature type="domain" description="Nucleoporin Nup133/Nup155-like N-terminal" evidence="6">
    <location>
        <begin position="61"/>
        <end position="498"/>
    </location>
</feature>
<dbReference type="EMBL" id="JANBOH010000001">
    <property type="protein sequence ID" value="KAJ1648703.1"/>
    <property type="molecule type" value="Genomic_DNA"/>
</dbReference>
<accession>A0A9W8CL90</accession>
<name>A0A9W8CL90_9FUNG</name>
<dbReference type="Pfam" id="PF03177">
    <property type="entry name" value="Nucleoporin_C"/>
    <property type="match status" value="1"/>
</dbReference>
<evidence type="ECO:0000259" key="6">
    <source>
        <dbReference type="Pfam" id="PF08801"/>
    </source>
</evidence>